<dbReference type="AlphaFoldDB" id="W1NYX7"/>
<protein>
    <submittedName>
        <fullName evidence="1">Uncharacterized protein</fullName>
    </submittedName>
</protein>
<dbReference type="HOGENOM" id="CLU_2161828_0_0_1"/>
<organism evidence="1 2">
    <name type="scientific">Amborella trichopoda</name>
    <dbReference type="NCBI Taxonomy" id="13333"/>
    <lineage>
        <taxon>Eukaryota</taxon>
        <taxon>Viridiplantae</taxon>
        <taxon>Streptophyta</taxon>
        <taxon>Embryophyta</taxon>
        <taxon>Tracheophyta</taxon>
        <taxon>Spermatophyta</taxon>
        <taxon>Magnoliopsida</taxon>
        <taxon>Amborellales</taxon>
        <taxon>Amborellaceae</taxon>
        <taxon>Amborella</taxon>
    </lineage>
</organism>
<evidence type="ECO:0000313" key="1">
    <source>
        <dbReference type="EMBL" id="ERN00574.1"/>
    </source>
</evidence>
<reference evidence="2" key="1">
    <citation type="journal article" date="2013" name="Science">
        <title>The Amborella genome and the evolution of flowering plants.</title>
        <authorList>
            <consortium name="Amborella Genome Project"/>
        </authorList>
    </citation>
    <scope>NUCLEOTIDE SEQUENCE [LARGE SCALE GENOMIC DNA]</scope>
</reference>
<gene>
    <name evidence="1" type="ORF">AMTR_s00102p00151150</name>
</gene>
<accession>W1NYX7</accession>
<keyword evidence="2" id="KW-1185">Reference proteome</keyword>
<dbReference type="Gramene" id="ERN00574">
    <property type="protein sequence ID" value="ERN00574"/>
    <property type="gene ID" value="AMTR_s00102p00151150"/>
</dbReference>
<sequence length="111" mass="12316">MVEGVGAEFLVEEEGGVMRAGEEGWLQVRVGDSWKLKKEGRDWGRRRLLCEVDADERQEKGRTDCRQQGEAWTAKDGAALLGGGLWWSRGARQCVCSAVKVTTGRAWQCSS</sequence>
<proteinExistence type="predicted"/>
<dbReference type="Proteomes" id="UP000017836">
    <property type="component" value="Unassembled WGS sequence"/>
</dbReference>
<dbReference type="EMBL" id="KI394858">
    <property type="protein sequence ID" value="ERN00574.1"/>
    <property type="molecule type" value="Genomic_DNA"/>
</dbReference>
<name>W1NYX7_AMBTC</name>
<evidence type="ECO:0000313" key="2">
    <source>
        <dbReference type="Proteomes" id="UP000017836"/>
    </source>
</evidence>